<dbReference type="SUPFAM" id="SSF52087">
    <property type="entry name" value="CRAL/TRIO domain"/>
    <property type="match status" value="1"/>
</dbReference>
<comment type="caution">
    <text evidence="3">The sequence shown here is derived from an EMBL/GenBank/DDBJ whole genome shotgun (WGS) entry which is preliminary data.</text>
</comment>
<dbReference type="PANTHER" id="PTHR11106">
    <property type="entry name" value="GANGLIOSIDE INDUCED DIFFERENTIATION ASSOCIATED PROTEIN 2-RELATED"/>
    <property type="match status" value="1"/>
</dbReference>
<dbReference type="OrthoDB" id="365077at2759"/>
<dbReference type="Pfam" id="PF13716">
    <property type="entry name" value="CRAL_TRIO_2"/>
    <property type="match status" value="1"/>
</dbReference>
<dbReference type="SMART" id="SM00506">
    <property type="entry name" value="A1pp"/>
    <property type="match status" value="1"/>
</dbReference>
<dbReference type="Gene3D" id="3.40.220.10">
    <property type="entry name" value="Leucine Aminopeptidase, subunit E, domain 1"/>
    <property type="match status" value="1"/>
</dbReference>
<dbReference type="PANTHER" id="PTHR11106:SF72">
    <property type="entry name" value="GANGLIOSIDE-INDUCED DIFFERENTIATION-ASSOCIATED PROTEIN 2"/>
    <property type="match status" value="1"/>
</dbReference>
<dbReference type="InterPro" id="IPR001251">
    <property type="entry name" value="CRAL-TRIO_dom"/>
</dbReference>
<dbReference type="InterPro" id="IPR035793">
    <property type="entry name" value="Macro_GDAP2"/>
</dbReference>
<gene>
    <name evidence="3" type="ORF">AM587_10009056</name>
</gene>
<dbReference type="STRING" id="4790.A0A0W8C3R6"/>
<dbReference type="PROSITE" id="PS51154">
    <property type="entry name" value="MACRO"/>
    <property type="match status" value="1"/>
</dbReference>
<dbReference type="CDD" id="cd02905">
    <property type="entry name" value="Macro_GDAP2-like"/>
    <property type="match status" value="1"/>
</dbReference>
<dbReference type="Gene3D" id="3.40.525.10">
    <property type="entry name" value="CRAL-TRIO lipid binding domain"/>
    <property type="match status" value="1"/>
</dbReference>
<proteinExistence type="inferred from homology"/>
<dbReference type="Proteomes" id="UP000052943">
    <property type="component" value="Unassembled WGS sequence"/>
</dbReference>
<comment type="similarity">
    <text evidence="1">Belongs to the GDAP2 family.</text>
</comment>
<sequence>MAGETPIEWDSLVVWESADTATISSTDVHDPLSAADDAPFPVCAPLNAKLSLWCGPIYRLRVDVVINSTCESMRQSDGDFGKLLKAAGPEIAVECDAAGACRTGDAVLTRGCKLPAQFILHTVGPRYLPKYHNAAEHALHSCYRSVLTVARENGLRSVATGCIYTPRKGYPREEAAHIAARTVRRYLEHYGGEFDRVILCMESVQDMSVYERVLPLYFPRNFREQQESQKLLAPRDLGNSFGEPIIAERKIRIGNLSSSDFQAFRTMLADPDAERLGRLQQMQEERQRRAAEVAIEEQKRLEKATASTNEWDYVAALQRARKEDFSDLQSLGFCYCGGVDLAGLPVVVYLAGKLRVDELDMERVLLFVLLTLDTQRAALTASISQFSMLYVHSDVTNDNQPSTAWLKRLFRVFAAVAACHASSDQPLHNKETTSALRFFYVLEPSFSLKIQLLLSKGYCDGGGFYNQVVYLQNSDMLDSIAPKLQLPPHIYSSV</sequence>
<organism evidence="3 4">
    <name type="scientific">Phytophthora nicotianae</name>
    <name type="common">Potato buckeye rot agent</name>
    <name type="synonym">Phytophthora parasitica</name>
    <dbReference type="NCBI Taxonomy" id="4792"/>
    <lineage>
        <taxon>Eukaryota</taxon>
        <taxon>Sar</taxon>
        <taxon>Stramenopiles</taxon>
        <taxon>Oomycota</taxon>
        <taxon>Peronosporomycetes</taxon>
        <taxon>Peronosporales</taxon>
        <taxon>Peronosporaceae</taxon>
        <taxon>Phytophthora</taxon>
    </lineage>
</organism>
<dbReference type="InterPro" id="IPR036865">
    <property type="entry name" value="CRAL-TRIO_dom_sf"/>
</dbReference>
<name>A0A0W8C3R6_PHYNI</name>
<evidence type="ECO:0000259" key="2">
    <source>
        <dbReference type="PROSITE" id="PS51154"/>
    </source>
</evidence>
<protein>
    <submittedName>
        <fullName evidence="3">GDAP2 protein</fullName>
    </submittedName>
</protein>
<accession>A0A0W8C3R6</accession>
<dbReference type="Pfam" id="PF01661">
    <property type="entry name" value="Macro"/>
    <property type="match status" value="1"/>
</dbReference>
<dbReference type="InterPro" id="IPR002589">
    <property type="entry name" value="Macro_dom"/>
</dbReference>
<reference evidence="3 4" key="1">
    <citation type="submission" date="2015-11" db="EMBL/GenBank/DDBJ databases">
        <title>Genomes and virulence difference between two physiological races of Phytophthora nicotianae.</title>
        <authorList>
            <person name="Liu H."/>
            <person name="Ma X."/>
            <person name="Yu H."/>
            <person name="Fang D."/>
            <person name="Li Y."/>
            <person name="Wang X."/>
            <person name="Wang W."/>
            <person name="Dong Y."/>
            <person name="Xiao B."/>
        </authorList>
    </citation>
    <scope>NUCLEOTIDE SEQUENCE [LARGE SCALE GENOMIC DNA]</scope>
    <source>
        <strain evidence="4">race 0</strain>
    </source>
</reference>
<feature type="domain" description="Macro" evidence="2">
    <location>
        <begin position="37"/>
        <end position="218"/>
    </location>
</feature>
<evidence type="ECO:0000313" key="4">
    <source>
        <dbReference type="Proteomes" id="UP000052943"/>
    </source>
</evidence>
<dbReference type="AlphaFoldDB" id="A0A0W8C3R6"/>
<dbReference type="CDD" id="cd00170">
    <property type="entry name" value="SEC14"/>
    <property type="match status" value="1"/>
</dbReference>
<evidence type="ECO:0000256" key="1">
    <source>
        <dbReference type="ARBA" id="ARBA00008355"/>
    </source>
</evidence>
<dbReference type="InterPro" id="IPR043472">
    <property type="entry name" value="Macro_dom-like"/>
</dbReference>
<evidence type="ECO:0000313" key="3">
    <source>
        <dbReference type="EMBL" id="KUF78725.1"/>
    </source>
</evidence>
<dbReference type="EMBL" id="LNFO01005283">
    <property type="protein sequence ID" value="KUF78725.1"/>
    <property type="molecule type" value="Genomic_DNA"/>
</dbReference>
<dbReference type="SUPFAM" id="SSF52949">
    <property type="entry name" value="Macro domain-like"/>
    <property type="match status" value="1"/>
</dbReference>